<reference evidence="3" key="1">
    <citation type="submission" date="2023-03" db="EMBL/GenBank/DDBJ databases">
        <title>Massive genome expansion in bonnet fungi (Mycena s.s.) driven by repeated elements and novel gene families across ecological guilds.</title>
        <authorList>
            <consortium name="Lawrence Berkeley National Laboratory"/>
            <person name="Harder C.B."/>
            <person name="Miyauchi S."/>
            <person name="Viragh M."/>
            <person name="Kuo A."/>
            <person name="Thoen E."/>
            <person name="Andreopoulos B."/>
            <person name="Lu D."/>
            <person name="Skrede I."/>
            <person name="Drula E."/>
            <person name="Henrissat B."/>
            <person name="Morin E."/>
            <person name="Kohler A."/>
            <person name="Barry K."/>
            <person name="LaButti K."/>
            <person name="Morin E."/>
            <person name="Salamov A."/>
            <person name="Lipzen A."/>
            <person name="Mereny Z."/>
            <person name="Hegedus B."/>
            <person name="Baldrian P."/>
            <person name="Stursova M."/>
            <person name="Weitz H."/>
            <person name="Taylor A."/>
            <person name="Grigoriev I.V."/>
            <person name="Nagy L.G."/>
            <person name="Martin F."/>
            <person name="Kauserud H."/>
        </authorList>
    </citation>
    <scope>NUCLEOTIDE SEQUENCE</scope>
    <source>
        <strain evidence="3">CBHHK200</strain>
    </source>
</reference>
<comment type="caution">
    <text evidence="3">The sequence shown here is derived from an EMBL/GenBank/DDBJ whole genome shotgun (WGS) entry which is preliminary data.</text>
</comment>
<dbReference type="Gene3D" id="3.40.50.1010">
    <property type="entry name" value="5'-nuclease"/>
    <property type="match status" value="1"/>
</dbReference>
<dbReference type="Pfam" id="PF00867">
    <property type="entry name" value="XPG_I"/>
    <property type="match status" value="1"/>
</dbReference>
<dbReference type="GO" id="GO:0006974">
    <property type="term" value="P:DNA damage response"/>
    <property type="evidence" value="ECO:0007669"/>
    <property type="project" value="UniProtKB-ARBA"/>
</dbReference>
<dbReference type="SUPFAM" id="SSF88723">
    <property type="entry name" value="PIN domain-like"/>
    <property type="match status" value="1"/>
</dbReference>
<dbReference type="InterPro" id="IPR029060">
    <property type="entry name" value="PIN-like_dom_sf"/>
</dbReference>
<protein>
    <recommendedName>
        <fullName evidence="2">XPG-I domain-containing protein</fullName>
    </recommendedName>
</protein>
<dbReference type="Proteomes" id="UP001218188">
    <property type="component" value="Unassembled WGS sequence"/>
</dbReference>
<organism evidence="3 4">
    <name type="scientific">Mycena alexandri</name>
    <dbReference type="NCBI Taxonomy" id="1745969"/>
    <lineage>
        <taxon>Eukaryota</taxon>
        <taxon>Fungi</taxon>
        <taxon>Dikarya</taxon>
        <taxon>Basidiomycota</taxon>
        <taxon>Agaricomycotina</taxon>
        <taxon>Agaricomycetes</taxon>
        <taxon>Agaricomycetidae</taxon>
        <taxon>Agaricales</taxon>
        <taxon>Marasmiineae</taxon>
        <taxon>Mycenaceae</taxon>
        <taxon>Mycena</taxon>
    </lineage>
</organism>
<accession>A0AAD6SJL1</accession>
<evidence type="ECO:0000259" key="2">
    <source>
        <dbReference type="Pfam" id="PF00867"/>
    </source>
</evidence>
<dbReference type="PANTHER" id="PTHR11081:SF75">
    <property type="entry name" value="ENDONUCLEASE, PUTATIVE (AFU_ORTHOLOGUE AFUA_3G13260)-RELATED"/>
    <property type="match status" value="1"/>
</dbReference>
<dbReference type="PANTHER" id="PTHR11081">
    <property type="entry name" value="FLAP ENDONUCLEASE FAMILY MEMBER"/>
    <property type="match status" value="1"/>
</dbReference>
<dbReference type="EMBL" id="JARJCM010000109">
    <property type="protein sequence ID" value="KAJ7028768.1"/>
    <property type="molecule type" value="Genomic_DNA"/>
</dbReference>
<keyword evidence="4" id="KW-1185">Reference proteome</keyword>
<sequence length="359" mass="39754">MDPRPLFLLGLPLCHGAFILDLDYDMSSTKLWPHLLLRSMTSFSLLSGGGFPKLNGVNASIWIHQVSNSLKEDGTIKGPIPQLQALLSRLTQFLAMPMKAIFVFNKTEQGSRGHQLITPFRALIEVFGYSWYTAPGLADAELARLESTGIIQFVTTANIDAFIFGARNVMLPYAYNLYVPSLTSHPIFLSPQMSASVVGACYCLHSLLEGIIIRVFLVAVYASLTRLPGGPLGDDLLHEVLQHSERLRVFCQHQFRWKAAQISDHFSKHLYSGIAMQSLLKPHDLHTPLESHVNFGVSHDGELPSSSILRIVAAKRTPVTKIYQLEISTGTLALRAKSGLRDASAFPVVALMRVWIPPR</sequence>
<feature type="signal peptide" evidence="1">
    <location>
        <begin position="1"/>
        <end position="16"/>
    </location>
</feature>
<evidence type="ECO:0000256" key="1">
    <source>
        <dbReference type="SAM" id="SignalP"/>
    </source>
</evidence>
<gene>
    <name evidence="3" type="ORF">C8F04DRAFT_1398794</name>
</gene>
<feature type="domain" description="XPG-I" evidence="2">
    <location>
        <begin position="130"/>
        <end position="170"/>
    </location>
</feature>
<dbReference type="GO" id="GO:0017108">
    <property type="term" value="F:5'-flap endonuclease activity"/>
    <property type="evidence" value="ECO:0007669"/>
    <property type="project" value="TreeGrafter"/>
</dbReference>
<dbReference type="AlphaFoldDB" id="A0AAD6SJL1"/>
<dbReference type="PRINTS" id="PR00853">
    <property type="entry name" value="XPGRADSUPER"/>
</dbReference>
<proteinExistence type="predicted"/>
<evidence type="ECO:0000313" key="3">
    <source>
        <dbReference type="EMBL" id="KAJ7028768.1"/>
    </source>
</evidence>
<name>A0AAD6SJL1_9AGAR</name>
<dbReference type="InterPro" id="IPR006084">
    <property type="entry name" value="XPG/Rad2"/>
</dbReference>
<keyword evidence="1" id="KW-0732">Signal</keyword>
<dbReference type="InterPro" id="IPR006086">
    <property type="entry name" value="XPG-I_dom"/>
</dbReference>
<evidence type="ECO:0000313" key="4">
    <source>
        <dbReference type="Proteomes" id="UP001218188"/>
    </source>
</evidence>
<feature type="chain" id="PRO_5042004154" description="XPG-I domain-containing protein" evidence="1">
    <location>
        <begin position="17"/>
        <end position="359"/>
    </location>
</feature>